<feature type="compositionally biased region" description="Low complexity" evidence="1">
    <location>
        <begin position="2826"/>
        <end position="2844"/>
    </location>
</feature>
<feature type="compositionally biased region" description="Basic residues" evidence="1">
    <location>
        <begin position="1082"/>
        <end position="1091"/>
    </location>
</feature>
<name>A0A2C6KLM3_9APIC</name>
<feature type="compositionally biased region" description="Basic and acidic residues" evidence="1">
    <location>
        <begin position="2242"/>
        <end position="2251"/>
    </location>
</feature>
<feature type="compositionally biased region" description="Basic residues" evidence="1">
    <location>
        <begin position="3939"/>
        <end position="3954"/>
    </location>
</feature>
<keyword evidence="3" id="KW-1185">Reference proteome</keyword>
<feature type="compositionally biased region" description="Basic and acidic residues" evidence="1">
    <location>
        <begin position="614"/>
        <end position="630"/>
    </location>
</feature>
<feature type="compositionally biased region" description="Basic and acidic residues" evidence="1">
    <location>
        <begin position="1295"/>
        <end position="1323"/>
    </location>
</feature>
<feature type="region of interest" description="Disordered" evidence="1">
    <location>
        <begin position="2195"/>
        <end position="2346"/>
    </location>
</feature>
<dbReference type="GeneID" id="94432123"/>
<feature type="region of interest" description="Disordered" evidence="1">
    <location>
        <begin position="733"/>
        <end position="792"/>
    </location>
</feature>
<feature type="region of interest" description="Disordered" evidence="1">
    <location>
        <begin position="1832"/>
        <end position="1876"/>
    </location>
</feature>
<feature type="region of interest" description="Disordered" evidence="1">
    <location>
        <begin position="980"/>
        <end position="1108"/>
    </location>
</feature>
<feature type="compositionally biased region" description="Low complexity" evidence="1">
    <location>
        <begin position="591"/>
        <end position="613"/>
    </location>
</feature>
<feature type="compositionally biased region" description="Polar residues" evidence="1">
    <location>
        <begin position="2620"/>
        <end position="2635"/>
    </location>
</feature>
<feature type="compositionally biased region" description="Low complexity" evidence="1">
    <location>
        <begin position="2161"/>
        <end position="2177"/>
    </location>
</feature>
<feature type="compositionally biased region" description="Basic and acidic residues" evidence="1">
    <location>
        <begin position="3358"/>
        <end position="3376"/>
    </location>
</feature>
<feature type="compositionally biased region" description="Low complexity" evidence="1">
    <location>
        <begin position="3749"/>
        <end position="3758"/>
    </location>
</feature>
<dbReference type="PANTHER" id="PTHR36812">
    <property type="entry name" value="NEUROFILAMENT TRIPLET M PROTEIN-LIKE PROTEIN"/>
    <property type="match status" value="1"/>
</dbReference>
<feature type="compositionally biased region" description="Basic and acidic residues" evidence="1">
    <location>
        <begin position="3297"/>
        <end position="3340"/>
    </location>
</feature>
<feature type="region of interest" description="Disordered" evidence="1">
    <location>
        <begin position="591"/>
        <end position="633"/>
    </location>
</feature>
<feature type="compositionally biased region" description="Acidic residues" evidence="1">
    <location>
        <begin position="3024"/>
        <end position="3037"/>
    </location>
</feature>
<feature type="compositionally biased region" description="Acidic residues" evidence="1">
    <location>
        <begin position="2131"/>
        <end position="2142"/>
    </location>
</feature>
<feature type="compositionally biased region" description="Basic and acidic residues" evidence="1">
    <location>
        <begin position="867"/>
        <end position="884"/>
    </location>
</feature>
<sequence>MCSMKRSRREEGEEGEEGTEKESIGDEKEEERKQTSRTKIERKEEEKIKRYFEKNVKRKKKIRDGMKSFVLHGCTCLTQALHGWKSSSSSSFLFDPTTPPYLHLYTASLSPSSFSFESSSSSLLPLSIALHVVTAAATLPARVSPFRREEEQREPSSLAFYSLPSSLLSNDCEKRACRHLSSSSVSGPSSSSSSPPSSLHPLNGTEREEACEIEAQPFSRSVTNVQGVRKEVEEGEKGRDTQDHDGNEDDNDECVCLLSQFLSTKEEKNKKRHNKEMIVFEKDYEGGQEGVGNEERRKTDQHKFEETETQRRSSTFSSSFSGPWAHATVLPCIPFLRVCIHRLVESLLSSSPSSFSPFLLSHSSASHSLAHLSSSLCVVPTSSPLSSSPVFSPSSSLARMGDGEMKKRKRHLSQAAERAFRRSLLFTPSSLDFATENSMTKRMKKTEVDQGCKTNERGTEDEEEEGDCLNERHRVRGRREDEEDKGVYMILEKNDTLRRREKGRSSSVVFDLPSYSPLMRTDRVILRNLYEALFNTVPQHTHFSFPSSSSSSSLNHFSTSPAMAIGRTLVATSSGVSPSLHSSSMSIFPSLSSQRGSPSTSSPSSLSSLPLSSKKGETHANEERETDGRDSLSFSLEVKSPSNQWEWMRGSCYASLFLMLLWREICTDRNVFLGEGGVSFFPHPKSTSSQRNNFHFSPSPFLLNSSPQDQVDESTEERYHLSSSPLYHIIDSSSSSSCDLNTSSSSPTKDRPATTTIPLSLSTSSSSFSFTRGHPSSESSPTREEKPSQSSLLQEALGIDRKEINLSSSWTSKESSSSSLTSLSQISTSIPSKDGVSMTPTFSSAVCTEEEILSDVSLCSDRVIRREERERDEHPAKDSQHTSFERSSPCRQKEDVGGFLERRREEKTVKKERRKNDVEEGVSPSRGELTTLHAEELFVYRLELMRGLLICLSLPLYPIFPSLSSSSSSSTLSYFLPSFRSPQRARRPHKQKDRRGKTTPKEEVASILSTFSSSSSFHRTSLSSVRPHQETLPASISTGCLKERQSMLRREKRQHRHRHGGGVFREDKKIERRERRKEMKERKRKRRRRRRIEGEEEHSREVDRNSPTVQRHHLLPPLPLFLVRLCRLLSFRFLALFMEDKEREAFFSLLRSTATVACEEEKRRRKDRERKEEEEVEEDRSPSFSSSYSRRLQNTKERAMFSTKGILDEKGSERETWDRKKRKDEGRKIRRREGEHIRSLERMSFTSLVREEKMRRRERNDKKRRSSLSSSSTSSCREKRGEISSNNEEEEEEEKEARSEERREEKESEKTDRDQGQEEEGGKKSPQFYYDDRNKTSLSTFPSYLLSDEDLQRCLRLKKDKRKDFSLIVQDQHSLAEGENPHSSSSSSSSSSFHLSLERDDVTRRKDYEEEEGEKDQKEEEAERATNVEERKLRDLEELMRKKKGKEEAFLQEKKKEDDDEARREARNHQRESSRDSSSSSCRGSSREKKGICNDLKRERRRRKRYLEQSRKRDDKRAAYCYSSPKSSGKSLLERYLHSFRFFSWPSSKSNGEENEGKIRSFFSPFVWSGDFPSSSSSPSHSLSQRFSPSKISSVCTPHAKSNCREDPLSPYHHPRLLALNTPCLSSSFPFSLSGFLSSPSSSSLRATPFQMKFLSHHPLHQRQHYFSPGCLSHPDKEEEKGENLVYCQDHPSLHLHSLLNPMKTRESIHLSRCTFLFSNLYEATDPSSPSFFSSSSSFLHRNLYDKMAGENLGRHRRRVDEDVPGDGRRDRDLFLPTREGSICDMKRNGDMKKKILKPLEKTSLAYLFYSFNLAFDLIEVLCCQGGRTLERREEDEEDRDEGTRVKHRLFSSTSSSRVSGQGRKISSSSFSSSLSSSSSLCLSLIDRFVDESLFFLLPGGKRENLLGGSLSHSHYSPLSSSWRSKERQQTRCQRKEDRGEENEEEEEEEKKEEERLYGPRRRDRDVTESSGSSGSTSNSEEEFCRKDHRLVHASKEEDKRKRFSYQEMKERGERMKEKLKRKKEKERQRTRRYERSNEKSSLSSPIPPRGRSSTSTLEEKNILRNEGEREGDEEGNLTRRKEEEEKKKKKKTDFDEGKASDETKKKKREEEREEEDDSHKQQGEKKNGDAEEEDISSSDEENTMKEPERKKRKLIEEQRSLSNASSHSSSLSKPISLDSAQKNRLLSNSFHIDCLQPSPLSFSSSMAVRERRNSSTMSKKNASPSSSFSTSRLHSSFSSSVERDRDDSRVRKERKHRKKRSEEDIHPLSSFSRESSLIQPKRGEGHRLRGRPSSPSSSSTASSLSSSSFSSSSSSDLSSSSSCDPVRSSSPSPSRRRRGRLAMRESSVIGSNERCTFPSLGLSRLLHPLFPYVILRLLQMKLSALSPSDLPIFFSRLAARLVLWPASSIFRKLELSEERRKRFSHASTTYSSPAIPSSLLHPLSSSSFSFSSARISSTPSLHEWGRKGGCKSTGYSNRDRREEEERRTRVWREEQHKEREEKRGEGRLLPCQIGIMIYSACTDVLHDHLRRLSTLYEEEEQPSQQSIPLERSHATLLTSRHLQRKKMNDDSSQDIPKKGSSQDTFNHKTPLVIPSPSEIPPSLFSSSSPLASSSFLKPQTSDWDTGRSTSSSPLLTDERRREPPSLLLSIAGLSFLREQEEKEMKKSLSILVDIFSSLKLLTWGVMECWDELIHPLLSSSSSSLSSSSFPSLSSSSFPFCCSFSPFCEREVSPSLLHSPYLHDLRLKDGGRSSPRKEESVSSLHSLSQSREISRDEVTREEDEKKRMEKEQNEEDREKKEKKREEEEEEKKKINKTSCLLSRSKISSPSTESLLPPSSSISSSGMSYADPVTRHRHLFDEVKKEKERSAFSSTDTMIEDVGIGLLGGFKNLAVSIHSMAVILVKIFSKEEKVMKNEIEKSIDFSSNMCIYVSHQISLRHEKDARSILKEEKERSRGEEENLLSSPCALSVGEEEKRIHGDNTPHANRRIEKKEKKEDETGEKKSDLSTCLLLSPKREVAKEEGGEEGEKNEEEEEKFQEMRNEEESEEKEKIAALNYNRREVHEEDKDKEKRKGEEEEENAMMYTRSFSFSSSASSSSDRLLDDKGKKVKIRKNSTPSTDLLHSYLPGDTKTSPLSSFSSSSSVLSSPIQANLAIHPHPHHRLPLSSPPPFLSVDSTNATLSRQEGRSLQEVAIERLRGNRRLTSVSRRHLATLRGVSDFLSSAIELVSIVESMAVNQLATVIEHRRRRSACMTCGMIGREQGEEEERQRREEQFSGRGQERMMNGIRPPSSSRYSSRDTDREREETIKKNQGKKKEEETVEEREGCLYGDDGERRKEEEEIIAMDENGISQKRGKKNYERNEREGWGLKEEMKKISLSSSYLDGKAEREVIHEERDEKEEKINRKEEERVERGVKKEEKEENIRLSSSSKEEAPMYSEVEGERRENVDNNPEDMSVSSSSTPRLIKKDKEEDSSSRLSSNSFQRRVSPTITPGVTTPRDRMKEEETCVGCLRHLHYPCSSLPSSPSSFFRYTLTQLRNLLSQTRYLLHEERYCIKRLKEEEKKICLSMARLHDLQAYHIHASQQVNTRGEVRSPDEDEEKKISIEKLSLISSSFFSSSSPPQCHYYDAPSVTYQMSSSLLSSSLGRRRDELTRDEDKRKGFSTERKRVEEKEMKKKENLTKVNSQNEEEEERNRSGRYEDLHRTSVRVRHEEERDDRRRRKEIEELSNISGHPPSSSHSSSPRERPSSSFSPSSSFFTRDGYSQRHDRSRDRCILERRSGEKDYLRRDRMDGDLLSSSLCDRVMNELEKKRRTRKDRGGEEEVDMNEEDRYLLDALHDEEFVDPLTLGGSSFLDQTDRPEDEEDEDTSDEEISDRESLSKEEAKSDDNDEEEQQSNSTPSDLQQELSLQTRKKLPLNDTSSSRHRHTPSPVDTVSRKLLRRKKSHQPRRRHEKLLNEESMKVKPLWFTFINSFFNSVPPPFSTSQKQS</sequence>
<feature type="region of interest" description="Disordered" evidence="1">
    <location>
        <begin position="2950"/>
        <end position="3141"/>
    </location>
</feature>
<feature type="compositionally biased region" description="Polar residues" evidence="1">
    <location>
        <begin position="2270"/>
        <end position="2279"/>
    </location>
</feature>
<feature type="compositionally biased region" description="Basic and acidic residues" evidence="1">
    <location>
        <begin position="3268"/>
        <end position="3282"/>
    </location>
</feature>
<feature type="compositionally biased region" description="Basic and acidic residues" evidence="1">
    <location>
        <begin position="3386"/>
        <end position="3435"/>
    </location>
</feature>
<feature type="region of interest" description="Disordered" evidence="1">
    <location>
        <begin position="1"/>
        <end position="44"/>
    </location>
</feature>
<feature type="compositionally biased region" description="Low complexity" evidence="1">
    <location>
        <begin position="1867"/>
        <end position="1876"/>
    </location>
</feature>
<feature type="compositionally biased region" description="Low complexity" evidence="1">
    <location>
        <begin position="2292"/>
        <end position="2334"/>
    </location>
</feature>
<feature type="region of interest" description="Disordered" evidence="1">
    <location>
        <begin position="2564"/>
        <end position="2599"/>
    </location>
</feature>
<feature type="compositionally biased region" description="Low complexity" evidence="1">
    <location>
        <begin position="1383"/>
        <end position="1392"/>
    </location>
</feature>
<feature type="compositionally biased region" description="Acidic residues" evidence="1">
    <location>
        <begin position="1940"/>
        <end position="1952"/>
    </location>
</feature>
<evidence type="ECO:0000256" key="1">
    <source>
        <dbReference type="SAM" id="MobiDB-lite"/>
    </source>
</evidence>
<feature type="compositionally biased region" description="Basic and acidic residues" evidence="1">
    <location>
        <begin position="445"/>
        <end position="458"/>
    </location>
</feature>
<feature type="compositionally biased region" description="Low complexity" evidence="1">
    <location>
        <begin position="182"/>
        <end position="197"/>
    </location>
</feature>
<feature type="compositionally biased region" description="Basic and acidic residues" evidence="1">
    <location>
        <begin position="18"/>
        <end position="44"/>
    </location>
</feature>
<protein>
    <submittedName>
        <fullName evidence="2">Uncharacterized protein</fullName>
    </submittedName>
</protein>
<feature type="region of interest" description="Disordered" evidence="1">
    <location>
        <begin position="867"/>
        <end position="926"/>
    </location>
</feature>
<accession>A0A2C6KLM3</accession>
<feature type="compositionally biased region" description="Basic and acidic residues" evidence="1">
    <location>
        <begin position="1396"/>
        <end position="1408"/>
    </location>
</feature>
<reference evidence="2 3" key="1">
    <citation type="journal article" date="2017" name="Int. J. Parasitol.">
        <title>The genome of the protozoan parasite Cystoisospora suis and a reverse vaccinology approach to identify vaccine candidates.</title>
        <authorList>
            <person name="Palmieri N."/>
            <person name="Shrestha A."/>
            <person name="Ruttkowski B."/>
            <person name="Beck T."/>
            <person name="Vogl C."/>
            <person name="Tomley F."/>
            <person name="Blake D.P."/>
            <person name="Joachim A."/>
        </authorList>
    </citation>
    <scope>NUCLEOTIDE SEQUENCE [LARGE SCALE GENOMIC DNA]</scope>
    <source>
        <strain evidence="2 3">Wien I</strain>
    </source>
</reference>
<feature type="compositionally biased region" description="Basic and acidic residues" evidence="1">
    <location>
        <begin position="1249"/>
        <end position="1261"/>
    </location>
</feature>
<dbReference type="EMBL" id="MIGC01005025">
    <property type="protein sequence ID" value="PHJ17392.1"/>
    <property type="molecule type" value="Genomic_DNA"/>
</dbReference>
<feature type="compositionally biased region" description="Basic and acidic residues" evidence="1">
    <location>
        <begin position="2058"/>
        <end position="2069"/>
    </location>
</feature>
<feature type="region of interest" description="Disordered" evidence="1">
    <location>
        <begin position="1160"/>
        <end position="1205"/>
    </location>
</feature>
<feature type="region of interest" description="Disordered" evidence="1">
    <location>
        <begin position="3811"/>
        <end position="3830"/>
    </location>
</feature>
<feature type="region of interest" description="Disordered" evidence="1">
    <location>
        <begin position="442"/>
        <end position="468"/>
    </location>
</feature>
<feature type="compositionally biased region" description="Basic and acidic residues" evidence="1">
    <location>
        <begin position="1064"/>
        <end position="1081"/>
    </location>
</feature>
<feature type="region of interest" description="Disordered" evidence="1">
    <location>
        <begin position="2460"/>
        <end position="2504"/>
    </location>
</feature>
<feature type="compositionally biased region" description="Low complexity" evidence="1">
    <location>
        <begin position="1182"/>
        <end position="1191"/>
    </location>
</feature>
<feature type="compositionally biased region" description="Basic and acidic residues" evidence="1">
    <location>
        <begin position="3693"/>
        <end position="3726"/>
    </location>
</feature>
<feature type="compositionally biased region" description="Basic and acidic residues" evidence="1">
    <location>
        <begin position="2077"/>
        <end position="2111"/>
    </location>
</feature>
<feature type="compositionally biased region" description="Basic and acidic residues" evidence="1">
    <location>
        <begin position="2973"/>
        <end position="3006"/>
    </location>
</feature>
<feature type="compositionally biased region" description="Basic and acidic residues" evidence="1">
    <location>
        <begin position="228"/>
        <end position="245"/>
    </location>
</feature>
<gene>
    <name evidence="2" type="ORF">CSUI_008787</name>
</gene>
<dbReference type="RefSeq" id="XP_067919113.1">
    <property type="nucleotide sequence ID" value="XM_068068912.1"/>
</dbReference>
<feature type="region of interest" description="Disordered" evidence="1">
    <location>
        <begin position="3263"/>
        <end position="3502"/>
    </location>
</feature>
<feature type="compositionally biased region" description="Basic and acidic residues" evidence="1">
    <location>
        <begin position="891"/>
        <end position="918"/>
    </location>
</feature>
<feature type="compositionally biased region" description="Low complexity" evidence="1">
    <location>
        <begin position="3732"/>
        <end position="3742"/>
    </location>
</feature>
<feature type="compositionally biased region" description="Basic and acidic residues" evidence="1">
    <location>
        <begin position="2478"/>
        <end position="2504"/>
    </location>
</feature>
<feature type="compositionally biased region" description="Basic and acidic residues" evidence="1">
    <location>
        <begin position="293"/>
        <end position="311"/>
    </location>
</feature>
<feature type="compositionally biased region" description="Basic and acidic residues" evidence="1">
    <location>
        <begin position="2772"/>
        <end position="2805"/>
    </location>
</feature>
<feature type="compositionally biased region" description="Low complexity" evidence="1">
    <location>
        <begin position="759"/>
        <end position="771"/>
    </location>
</feature>
<feature type="compositionally biased region" description="Basic and acidic residues" evidence="1">
    <location>
        <begin position="2747"/>
        <end position="2760"/>
    </location>
</feature>
<feature type="compositionally biased region" description="Basic and acidic residues" evidence="1">
    <location>
        <begin position="2008"/>
        <end position="2017"/>
    </location>
</feature>
<feature type="compositionally biased region" description="Basic and acidic residues" evidence="1">
    <location>
        <begin position="3038"/>
        <end position="3076"/>
    </location>
</feature>
<feature type="compositionally biased region" description="Basic and acidic residues" evidence="1">
    <location>
        <begin position="2950"/>
        <end position="2959"/>
    </location>
</feature>
<feature type="region of interest" description="Disordered" evidence="1">
    <location>
        <begin position="3644"/>
        <end position="3776"/>
    </location>
</feature>
<feature type="compositionally biased region" description="Basic and acidic residues" evidence="1">
    <location>
        <begin position="2118"/>
        <end position="2130"/>
    </location>
</feature>
<feature type="compositionally biased region" description="Basic and acidic residues" evidence="1">
    <location>
        <begin position="3876"/>
        <end position="3888"/>
    </location>
</feature>
<evidence type="ECO:0000313" key="2">
    <source>
        <dbReference type="EMBL" id="PHJ17392.1"/>
    </source>
</evidence>
<feature type="region of interest" description="Disordered" evidence="1">
    <location>
        <begin position="182"/>
        <end position="249"/>
    </location>
</feature>
<feature type="compositionally biased region" description="Acidic residues" evidence="1">
    <location>
        <begin position="459"/>
        <end position="468"/>
    </location>
</feature>
<dbReference type="VEuPathDB" id="ToxoDB:CSUI_008787"/>
<organism evidence="2 3">
    <name type="scientific">Cystoisospora suis</name>
    <dbReference type="NCBI Taxonomy" id="483139"/>
    <lineage>
        <taxon>Eukaryota</taxon>
        <taxon>Sar</taxon>
        <taxon>Alveolata</taxon>
        <taxon>Apicomplexa</taxon>
        <taxon>Conoidasida</taxon>
        <taxon>Coccidia</taxon>
        <taxon>Eucoccidiorida</taxon>
        <taxon>Eimeriorina</taxon>
        <taxon>Sarcocystidae</taxon>
        <taxon>Cystoisospora</taxon>
    </lineage>
</organism>
<feature type="region of interest" description="Disordered" evidence="1">
    <location>
        <begin position="2747"/>
        <end position="2848"/>
    </location>
</feature>
<feature type="compositionally biased region" description="Basic and acidic residues" evidence="1">
    <location>
        <begin position="3467"/>
        <end position="3476"/>
    </location>
</feature>
<feature type="compositionally biased region" description="Basic and acidic residues" evidence="1">
    <location>
        <begin position="1415"/>
        <end position="1475"/>
    </location>
</feature>
<feature type="compositionally biased region" description="Low complexity" evidence="1">
    <location>
        <begin position="2215"/>
        <end position="2241"/>
    </location>
</feature>
<feature type="compositionally biased region" description="Basic and acidic residues" evidence="1">
    <location>
        <begin position="1485"/>
        <end position="1498"/>
    </location>
</feature>
<feature type="region of interest" description="Disordered" evidence="1">
    <location>
        <begin position="3845"/>
        <end position="3958"/>
    </location>
</feature>
<feature type="compositionally biased region" description="Basic and acidic residues" evidence="1">
    <location>
        <begin position="1924"/>
        <end position="1939"/>
    </location>
</feature>
<feature type="compositionally biased region" description="Basic residues" evidence="1">
    <location>
        <begin position="983"/>
        <end position="998"/>
    </location>
</feature>
<feature type="region of interest" description="Disordered" evidence="1">
    <location>
        <begin position="1915"/>
        <end position="2177"/>
    </location>
</feature>
<feature type="compositionally biased region" description="Basic and acidic residues" evidence="1">
    <location>
        <begin position="3764"/>
        <end position="3776"/>
    </location>
</feature>
<dbReference type="PANTHER" id="PTHR36812:SF9">
    <property type="entry name" value="MYB-LIKE PROTEIN X ISOFORM X1"/>
    <property type="match status" value="1"/>
</dbReference>
<proteinExistence type="predicted"/>
<feature type="compositionally biased region" description="Basic and acidic residues" evidence="1">
    <location>
        <begin position="2143"/>
        <end position="2160"/>
    </location>
</feature>
<feature type="region of interest" description="Disordered" evidence="1">
    <location>
        <begin position="1372"/>
        <end position="1512"/>
    </location>
</feature>
<feature type="compositionally biased region" description="Low complexity" evidence="1">
    <location>
        <begin position="2761"/>
        <end position="2771"/>
    </location>
</feature>
<feature type="compositionally biased region" description="Low complexity" evidence="1">
    <location>
        <begin position="1006"/>
        <end position="1024"/>
    </location>
</feature>
<feature type="compositionally biased region" description="Basic residues" evidence="1">
    <location>
        <begin position="1050"/>
        <end position="1060"/>
    </location>
</feature>
<feature type="compositionally biased region" description="Polar residues" evidence="1">
    <location>
        <begin position="3484"/>
        <end position="3496"/>
    </location>
</feature>
<feature type="compositionally biased region" description="Acidic residues" evidence="1">
    <location>
        <begin position="3861"/>
        <end position="3875"/>
    </location>
</feature>
<feature type="compositionally biased region" description="Low complexity" evidence="1">
    <location>
        <begin position="1969"/>
        <end position="1979"/>
    </location>
</feature>
<evidence type="ECO:0000313" key="3">
    <source>
        <dbReference type="Proteomes" id="UP000221165"/>
    </source>
</evidence>
<feature type="region of interest" description="Disordered" evidence="1">
    <location>
        <begin position="283"/>
        <end position="320"/>
    </location>
</feature>
<feature type="compositionally biased region" description="Polar residues" evidence="1">
    <location>
        <begin position="3896"/>
        <end position="3911"/>
    </location>
</feature>
<feature type="compositionally biased region" description="Basic and acidic residues" evidence="1">
    <location>
        <begin position="1953"/>
        <end position="1968"/>
    </location>
</feature>
<feature type="region of interest" description="Disordered" evidence="1">
    <location>
        <begin position="1248"/>
        <end position="1344"/>
    </location>
</feature>
<feature type="compositionally biased region" description="Low complexity" evidence="1">
    <location>
        <begin position="733"/>
        <end position="747"/>
    </location>
</feature>
<dbReference type="Proteomes" id="UP000221165">
    <property type="component" value="Unassembled WGS sequence"/>
</dbReference>
<feature type="compositionally biased region" description="Low complexity" evidence="1">
    <location>
        <begin position="3088"/>
        <end position="3099"/>
    </location>
</feature>
<feature type="compositionally biased region" description="Basic and acidic residues" evidence="1">
    <location>
        <begin position="2026"/>
        <end position="2039"/>
    </location>
</feature>
<feature type="region of interest" description="Disordered" evidence="1">
    <location>
        <begin position="2617"/>
        <end position="2639"/>
    </location>
</feature>
<comment type="caution">
    <text evidence="2">The sequence shown here is derived from an EMBL/GenBank/DDBJ whole genome shotgun (WGS) entry which is preliminary data.</text>
</comment>
<feature type="compositionally biased region" description="Basic and acidic residues" evidence="1">
    <location>
        <begin position="3648"/>
        <end position="3681"/>
    </location>
</feature>